<proteinExistence type="inferred from homology"/>
<dbReference type="CDD" id="cd08071">
    <property type="entry name" value="MPN_DUF2466"/>
    <property type="match status" value="1"/>
</dbReference>
<keyword evidence="3" id="KW-0378">Hydrolase</keyword>
<evidence type="ECO:0000259" key="7">
    <source>
        <dbReference type="PROSITE" id="PS50249"/>
    </source>
</evidence>
<dbReference type="PROSITE" id="PS01302">
    <property type="entry name" value="UPF0758"/>
    <property type="match status" value="1"/>
</dbReference>
<protein>
    <submittedName>
        <fullName evidence="8">DNA repair protein RadC</fullName>
    </submittedName>
</protein>
<evidence type="ECO:0000256" key="2">
    <source>
        <dbReference type="ARBA" id="ARBA00022723"/>
    </source>
</evidence>
<evidence type="ECO:0000256" key="5">
    <source>
        <dbReference type="ARBA" id="ARBA00023049"/>
    </source>
</evidence>
<evidence type="ECO:0000256" key="3">
    <source>
        <dbReference type="ARBA" id="ARBA00022801"/>
    </source>
</evidence>
<gene>
    <name evidence="8" type="primary">radC</name>
    <name evidence="8" type="ORF">IAA73_02825</name>
</gene>
<evidence type="ECO:0000256" key="6">
    <source>
        <dbReference type="RuleBase" id="RU003797"/>
    </source>
</evidence>
<keyword evidence="2" id="KW-0479">Metal-binding</keyword>
<evidence type="ECO:0000256" key="4">
    <source>
        <dbReference type="ARBA" id="ARBA00022833"/>
    </source>
</evidence>
<dbReference type="InterPro" id="IPR001405">
    <property type="entry name" value="UPF0758"/>
</dbReference>
<keyword evidence="1" id="KW-0645">Protease</keyword>
<dbReference type="EMBL" id="JADIMG010000030">
    <property type="protein sequence ID" value="MBO8459252.1"/>
    <property type="molecule type" value="Genomic_DNA"/>
</dbReference>
<evidence type="ECO:0000256" key="1">
    <source>
        <dbReference type="ARBA" id="ARBA00022670"/>
    </source>
</evidence>
<dbReference type="PROSITE" id="PS50249">
    <property type="entry name" value="MPN"/>
    <property type="match status" value="1"/>
</dbReference>
<dbReference type="GO" id="GO:0006508">
    <property type="term" value="P:proteolysis"/>
    <property type="evidence" value="ECO:0007669"/>
    <property type="project" value="UniProtKB-KW"/>
</dbReference>
<name>A0A9D9HSR2_9BACT</name>
<dbReference type="PANTHER" id="PTHR30471">
    <property type="entry name" value="DNA REPAIR PROTEIN RADC"/>
    <property type="match status" value="1"/>
</dbReference>
<dbReference type="InterPro" id="IPR046778">
    <property type="entry name" value="UPF0758_N"/>
</dbReference>
<keyword evidence="5" id="KW-0482">Metalloprotease</keyword>
<dbReference type="PANTHER" id="PTHR30471:SF3">
    <property type="entry name" value="UPF0758 PROTEIN YEES-RELATED"/>
    <property type="match status" value="1"/>
</dbReference>
<keyword evidence="4" id="KW-0862">Zinc</keyword>
<organism evidence="8 9">
    <name type="scientific">Candidatus Gallipaludibacter merdavium</name>
    <dbReference type="NCBI Taxonomy" id="2840839"/>
    <lineage>
        <taxon>Bacteria</taxon>
        <taxon>Pseudomonadati</taxon>
        <taxon>Bacteroidota</taxon>
        <taxon>Bacteroidia</taxon>
        <taxon>Bacteroidales</taxon>
        <taxon>Candidatus Gallipaludibacter</taxon>
    </lineage>
</organism>
<dbReference type="GO" id="GO:0008237">
    <property type="term" value="F:metallopeptidase activity"/>
    <property type="evidence" value="ECO:0007669"/>
    <property type="project" value="UniProtKB-KW"/>
</dbReference>
<dbReference type="GO" id="GO:0046872">
    <property type="term" value="F:metal ion binding"/>
    <property type="evidence" value="ECO:0007669"/>
    <property type="project" value="UniProtKB-KW"/>
</dbReference>
<evidence type="ECO:0000313" key="9">
    <source>
        <dbReference type="Proteomes" id="UP000823641"/>
    </source>
</evidence>
<dbReference type="Proteomes" id="UP000823641">
    <property type="component" value="Unassembled WGS sequence"/>
</dbReference>
<accession>A0A9D9HSR2</accession>
<dbReference type="InterPro" id="IPR037518">
    <property type="entry name" value="MPN"/>
</dbReference>
<comment type="similarity">
    <text evidence="6">Belongs to the UPF0758 family.</text>
</comment>
<feature type="domain" description="MPN" evidence="7">
    <location>
        <begin position="113"/>
        <end position="238"/>
    </location>
</feature>
<dbReference type="InterPro" id="IPR020891">
    <property type="entry name" value="UPF0758_CS"/>
</dbReference>
<reference evidence="8" key="2">
    <citation type="journal article" date="2021" name="PeerJ">
        <title>Extensive microbial diversity within the chicken gut microbiome revealed by metagenomics and culture.</title>
        <authorList>
            <person name="Gilroy R."/>
            <person name="Ravi A."/>
            <person name="Getino M."/>
            <person name="Pursley I."/>
            <person name="Horton D.L."/>
            <person name="Alikhan N.F."/>
            <person name="Baker D."/>
            <person name="Gharbi K."/>
            <person name="Hall N."/>
            <person name="Watson M."/>
            <person name="Adriaenssens E.M."/>
            <person name="Foster-Nyarko E."/>
            <person name="Jarju S."/>
            <person name="Secka A."/>
            <person name="Antonio M."/>
            <person name="Oren A."/>
            <person name="Chaudhuri R.R."/>
            <person name="La Ragione R."/>
            <person name="Hildebrand F."/>
            <person name="Pallen M.J."/>
        </authorList>
    </citation>
    <scope>NUCLEOTIDE SEQUENCE</scope>
    <source>
        <strain evidence="8">G3-3990</strain>
    </source>
</reference>
<dbReference type="AlphaFoldDB" id="A0A9D9HSR2"/>
<dbReference type="NCBIfam" id="NF000642">
    <property type="entry name" value="PRK00024.1"/>
    <property type="match status" value="1"/>
</dbReference>
<comment type="caution">
    <text evidence="8">The sequence shown here is derived from an EMBL/GenBank/DDBJ whole genome shotgun (WGS) entry which is preliminary data.</text>
</comment>
<dbReference type="Pfam" id="PF04002">
    <property type="entry name" value="RadC"/>
    <property type="match status" value="1"/>
</dbReference>
<dbReference type="Pfam" id="PF20582">
    <property type="entry name" value="UPF0758_N"/>
    <property type="match status" value="1"/>
</dbReference>
<dbReference type="InterPro" id="IPR025657">
    <property type="entry name" value="RadC_JAB"/>
</dbReference>
<sequence>MDLSEDNRKLGIKDLAPDDRPREKMMEKGASVLSNAELLAILIGSGSSKESAVALAQRILSECNNDLDRLARLSIRDMCKRFKGIGPAKAVAVAAALELGRRRKSNSVQKNPILSSSAAVFELFAPILADLPHEEIWVALLNQANRLISVHRISQGGIASSIADVRIILKLALDNSAVGFILAHNHPSGTLRPSHSDSQLTTKVAEAAKLLDIRLLDHIIVGGSQLGEYYSFADSGLI</sequence>
<evidence type="ECO:0000313" key="8">
    <source>
        <dbReference type="EMBL" id="MBO8459252.1"/>
    </source>
</evidence>
<dbReference type="NCBIfam" id="TIGR00608">
    <property type="entry name" value="radc"/>
    <property type="match status" value="1"/>
</dbReference>
<dbReference type="Gene3D" id="3.40.140.10">
    <property type="entry name" value="Cytidine Deaminase, domain 2"/>
    <property type="match status" value="1"/>
</dbReference>
<reference evidence="8" key="1">
    <citation type="submission" date="2020-10" db="EMBL/GenBank/DDBJ databases">
        <authorList>
            <person name="Gilroy R."/>
        </authorList>
    </citation>
    <scope>NUCLEOTIDE SEQUENCE</scope>
    <source>
        <strain evidence="8">G3-3990</strain>
    </source>
</reference>